<keyword evidence="1" id="KW-0472">Membrane</keyword>
<protein>
    <submittedName>
        <fullName evidence="2">Uncharacterized protein</fullName>
    </submittedName>
</protein>
<comment type="caution">
    <text evidence="2">The sequence shown here is derived from an EMBL/GenBank/DDBJ whole genome shotgun (WGS) entry which is preliminary data.</text>
</comment>
<keyword evidence="1" id="KW-0812">Transmembrane</keyword>
<feature type="transmembrane region" description="Helical" evidence="1">
    <location>
        <begin position="35"/>
        <end position="57"/>
    </location>
</feature>
<dbReference type="EMBL" id="NSLI01000003">
    <property type="protein sequence ID" value="PAX07781.1"/>
    <property type="molecule type" value="Genomic_DNA"/>
</dbReference>
<reference evidence="3" key="1">
    <citation type="submission" date="2017-09" db="EMBL/GenBank/DDBJ databases">
        <authorList>
            <person name="Feng G."/>
            <person name="Zhu H."/>
        </authorList>
    </citation>
    <scope>NUCLEOTIDE SEQUENCE [LARGE SCALE GENOMIC DNA]</scope>
    <source>
        <strain evidence="3">1PNM-20</strain>
    </source>
</reference>
<sequence length="145" mass="15806">MMMKRVLAALLVAPAPVFLFLSVFLVEPRFGLSDALASIAIAFALSYGFMWVTAPPITIVLERFGWRSWACYLSALLLAVVLSVAVLTFLEEAVPHPDPTNHSPLAALTLRDGGWVIALALWSPLVAIMTALFWSRVTTAEAEAY</sequence>
<dbReference type="RefSeq" id="WP_095998024.1">
    <property type="nucleotide sequence ID" value="NZ_NSLI01000003.1"/>
</dbReference>
<evidence type="ECO:0000313" key="2">
    <source>
        <dbReference type="EMBL" id="PAX07781.1"/>
    </source>
</evidence>
<feature type="transmembrane region" description="Helical" evidence="1">
    <location>
        <begin position="69"/>
        <end position="90"/>
    </location>
</feature>
<evidence type="ECO:0000256" key="1">
    <source>
        <dbReference type="SAM" id="Phobius"/>
    </source>
</evidence>
<name>A0A2A2SFJ0_9SPHN</name>
<keyword evidence="3" id="KW-1185">Reference proteome</keyword>
<accession>A0A2A2SFJ0</accession>
<proteinExistence type="predicted"/>
<evidence type="ECO:0000313" key="3">
    <source>
        <dbReference type="Proteomes" id="UP000218151"/>
    </source>
</evidence>
<gene>
    <name evidence="2" type="ORF">CKY28_09110</name>
</gene>
<keyword evidence="1" id="KW-1133">Transmembrane helix</keyword>
<dbReference type="Proteomes" id="UP000218151">
    <property type="component" value="Unassembled WGS sequence"/>
</dbReference>
<dbReference type="AlphaFoldDB" id="A0A2A2SFJ0"/>
<feature type="transmembrane region" description="Helical" evidence="1">
    <location>
        <begin position="113"/>
        <end position="134"/>
    </location>
</feature>
<organism evidence="2 3">
    <name type="scientific">Sphingomonas lenta</name>
    <dbReference type="NCBI Taxonomy" id="1141887"/>
    <lineage>
        <taxon>Bacteria</taxon>
        <taxon>Pseudomonadati</taxon>
        <taxon>Pseudomonadota</taxon>
        <taxon>Alphaproteobacteria</taxon>
        <taxon>Sphingomonadales</taxon>
        <taxon>Sphingomonadaceae</taxon>
        <taxon>Sphingomonas</taxon>
    </lineage>
</organism>